<evidence type="ECO:0000313" key="2">
    <source>
        <dbReference type="Proteomes" id="UP001595378"/>
    </source>
</evidence>
<reference evidence="2" key="1">
    <citation type="journal article" date="2019" name="Int. J. Syst. Evol. Microbiol.">
        <title>The Global Catalogue of Microorganisms (GCM) 10K type strain sequencing project: providing services to taxonomists for standard genome sequencing and annotation.</title>
        <authorList>
            <consortium name="The Broad Institute Genomics Platform"/>
            <consortium name="The Broad Institute Genome Sequencing Center for Infectious Disease"/>
            <person name="Wu L."/>
            <person name="Ma J."/>
        </authorList>
    </citation>
    <scope>NUCLEOTIDE SEQUENCE [LARGE SCALE GENOMIC DNA]</scope>
    <source>
        <strain evidence="2">KCTC 52606</strain>
    </source>
</reference>
<protein>
    <submittedName>
        <fullName evidence="1">HAD family phosphatase</fullName>
    </submittedName>
</protein>
<proteinExistence type="predicted"/>
<dbReference type="InterPro" id="IPR006439">
    <property type="entry name" value="HAD-SF_hydro_IA"/>
</dbReference>
<dbReference type="EMBL" id="JBHRSU010000005">
    <property type="protein sequence ID" value="MFC3100544.1"/>
    <property type="molecule type" value="Genomic_DNA"/>
</dbReference>
<keyword evidence="2" id="KW-1185">Reference proteome</keyword>
<dbReference type="Proteomes" id="UP001595378">
    <property type="component" value="Unassembled WGS sequence"/>
</dbReference>
<dbReference type="Pfam" id="PF00702">
    <property type="entry name" value="Hydrolase"/>
    <property type="match status" value="1"/>
</dbReference>
<dbReference type="InterPro" id="IPR023214">
    <property type="entry name" value="HAD_sf"/>
</dbReference>
<dbReference type="InterPro" id="IPR036412">
    <property type="entry name" value="HAD-like_sf"/>
</dbReference>
<dbReference type="NCBIfam" id="TIGR01509">
    <property type="entry name" value="HAD-SF-IA-v3"/>
    <property type="match status" value="1"/>
</dbReference>
<gene>
    <name evidence="1" type="ORF">ACFODK_06525</name>
</gene>
<dbReference type="SUPFAM" id="SSF56784">
    <property type="entry name" value="HAD-like"/>
    <property type="match status" value="1"/>
</dbReference>
<dbReference type="PANTHER" id="PTHR43611">
    <property type="entry name" value="ALPHA-D-GLUCOSE 1-PHOSPHATE PHOSPHATASE"/>
    <property type="match status" value="1"/>
</dbReference>
<comment type="caution">
    <text evidence="1">The sequence shown here is derived from an EMBL/GenBank/DDBJ whole genome shotgun (WGS) entry which is preliminary data.</text>
</comment>
<sequence length="210" mass="23547">MPEARPPATRPCAVVWDVGRVLYHWDLRHLFAKLIPDPAELEWFVTHVVTEEWHFQSDAGRPLAEMVPELKGRFPDHAALIDAYATRFIETLPYAVDGTHALVEQLAARGVPQFALSNFGAEFWAMFRPTAPVFGHFAQIVISGEVKCAKPDPRIYAVLEERCGMDPATLLFVDDRADNIAAARVRGWHGHVFTRADALEAELRAHGLLD</sequence>
<organism evidence="1 2">
    <name type="scientific">Alteraurantiacibacter lauratis</name>
    <dbReference type="NCBI Taxonomy" id="2054627"/>
    <lineage>
        <taxon>Bacteria</taxon>
        <taxon>Pseudomonadati</taxon>
        <taxon>Pseudomonadota</taxon>
        <taxon>Alphaproteobacteria</taxon>
        <taxon>Sphingomonadales</taxon>
        <taxon>Erythrobacteraceae</taxon>
        <taxon>Alteraurantiacibacter</taxon>
    </lineage>
</organism>
<dbReference type="PRINTS" id="PR00413">
    <property type="entry name" value="HADHALOGNASE"/>
</dbReference>
<accession>A0ABV7EFD6</accession>
<dbReference type="Gene3D" id="3.40.50.1000">
    <property type="entry name" value="HAD superfamily/HAD-like"/>
    <property type="match status" value="1"/>
</dbReference>
<evidence type="ECO:0000313" key="1">
    <source>
        <dbReference type="EMBL" id="MFC3100544.1"/>
    </source>
</evidence>
<name>A0ABV7EFD6_9SPHN</name>
<dbReference type="PANTHER" id="PTHR43611:SF3">
    <property type="entry name" value="FLAVIN MONONUCLEOTIDE HYDROLASE 1, CHLOROPLATIC"/>
    <property type="match status" value="1"/>
</dbReference>
<dbReference type="CDD" id="cd02603">
    <property type="entry name" value="HAD_sEH-N_like"/>
    <property type="match status" value="1"/>
</dbReference>
<dbReference type="RefSeq" id="WP_336917791.1">
    <property type="nucleotide sequence ID" value="NZ_JBANRN010000002.1"/>
</dbReference>